<dbReference type="EMBL" id="CAAALY010012088">
    <property type="protein sequence ID" value="VEL11538.1"/>
    <property type="molecule type" value="Genomic_DNA"/>
</dbReference>
<proteinExistence type="predicted"/>
<sequence>MGKEPMPQLTVEELCKRVGILSVNHEIDRTQSIQHLLPRAIFHGPAHLTAEDFIWSLDGIPLARPLFTPGYVPDSFGGYVTLECPHAQRASDSHIYSVQLSTKAAKRLLKEVAEREHLDLSVALLLQAIDLLTQPIEFPPGLCTLNDDEYRNGVSHLEMPEQVLLSSRLIDEEVQRLSGLAPAVIRELPSRLAVMDGQTVRLEFEVDSETPVTNEWLFNGELIDVSIRRKDQKNFQ</sequence>
<dbReference type="AlphaFoldDB" id="A0A3S5CIQ7"/>
<gene>
    <name evidence="1" type="ORF">PXEA_LOCUS4978</name>
</gene>
<organism evidence="1 2">
    <name type="scientific">Protopolystoma xenopodis</name>
    <dbReference type="NCBI Taxonomy" id="117903"/>
    <lineage>
        <taxon>Eukaryota</taxon>
        <taxon>Metazoa</taxon>
        <taxon>Spiralia</taxon>
        <taxon>Lophotrochozoa</taxon>
        <taxon>Platyhelminthes</taxon>
        <taxon>Monogenea</taxon>
        <taxon>Polyopisthocotylea</taxon>
        <taxon>Polystomatidea</taxon>
        <taxon>Polystomatidae</taxon>
        <taxon>Protopolystoma</taxon>
    </lineage>
</organism>
<dbReference type="Proteomes" id="UP000784294">
    <property type="component" value="Unassembled WGS sequence"/>
</dbReference>
<keyword evidence="2" id="KW-1185">Reference proteome</keyword>
<name>A0A3S5CIQ7_9PLAT</name>
<dbReference type="OrthoDB" id="10019607at2759"/>
<comment type="caution">
    <text evidence="1">The sequence shown here is derived from an EMBL/GenBank/DDBJ whole genome shotgun (WGS) entry which is preliminary data.</text>
</comment>
<evidence type="ECO:0000313" key="2">
    <source>
        <dbReference type="Proteomes" id="UP000784294"/>
    </source>
</evidence>
<protein>
    <recommendedName>
        <fullName evidence="3">Ig-like domain-containing protein</fullName>
    </recommendedName>
</protein>
<accession>A0A3S5CIQ7</accession>
<evidence type="ECO:0000313" key="1">
    <source>
        <dbReference type="EMBL" id="VEL11538.1"/>
    </source>
</evidence>
<reference evidence="1" key="1">
    <citation type="submission" date="2018-11" db="EMBL/GenBank/DDBJ databases">
        <authorList>
            <consortium name="Pathogen Informatics"/>
        </authorList>
    </citation>
    <scope>NUCLEOTIDE SEQUENCE</scope>
</reference>
<evidence type="ECO:0008006" key="3">
    <source>
        <dbReference type="Google" id="ProtNLM"/>
    </source>
</evidence>